<evidence type="ECO:0000313" key="6">
    <source>
        <dbReference type="EMBL" id="KAA0017956.1"/>
    </source>
</evidence>
<evidence type="ECO:0000256" key="1">
    <source>
        <dbReference type="ARBA" id="ARBA00023015"/>
    </source>
</evidence>
<protein>
    <submittedName>
        <fullName evidence="6">TetR family transcriptional regulator</fullName>
    </submittedName>
</protein>
<dbReference type="PANTHER" id="PTHR30055:SF234">
    <property type="entry name" value="HTH-TYPE TRANSCRIPTIONAL REGULATOR BETI"/>
    <property type="match status" value="1"/>
</dbReference>
<dbReference type="AlphaFoldDB" id="A0A5A7S6C9"/>
<feature type="DNA-binding region" description="H-T-H motif" evidence="4">
    <location>
        <begin position="33"/>
        <end position="52"/>
    </location>
</feature>
<dbReference type="OrthoDB" id="329481at2"/>
<evidence type="ECO:0000256" key="3">
    <source>
        <dbReference type="ARBA" id="ARBA00023163"/>
    </source>
</evidence>
<gene>
    <name evidence="6" type="ORF">FOY51_24500</name>
</gene>
<evidence type="ECO:0000256" key="4">
    <source>
        <dbReference type="PROSITE-ProRule" id="PRU00335"/>
    </source>
</evidence>
<keyword evidence="7" id="KW-1185">Reference proteome</keyword>
<dbReference type="SUPFAM" id="SSF48498">
    <property type="entry name" value="Tetracyclin repressor-like, C-terminal domain"/>
    <property type="match status" value="1"/>
</dbReference>
<dbReference type="GO" id="GO:0000976">
    <property type="term" value="F:transcription cis-regulatory region binding"/>
    <property type="evidence" value="ECO:0007669"/>
    <property type="project" value="TreeGrafter"/>
</dbReference>
<dbReference type="Proteomes" id="UP000322244">
    <property type="component" value="Unassembled WGS sequence"/>
</dbReference>
<keyword evidence="2 4" id="KW-0238">DNA-binding</keyword>
<dbReference type="InterPro" id="IPR004111">
    <property type="entry name" value="Repressor_TetR_C"/>
</dbReference>
<comment type="caution">
    <text evidence="6">The sequence shown here is derived from an EMBL/GenBank/DDBJ whole genome shotgun (WGS) entry which is preliminary data.</text>
</comment>
<dbReference type="PROSITE" id="PS50977">
    <property type="entry name" value="HTH_TETR_2"/>
    <property type="match status" value="1"/>
</dbReference>
<dbReference type="RefSeq" id="WP_149432907.1">
    <property type="nucleotide sequence ID" value="NZ_VLNY01000020.1"/>
</dbReference>
<name>A0A5A7S6C9_9NOCA</name>
<dbReference type="InterPro" id="IPR009057">
    <property type="entry name" value="Homeodomain-like_sf"/>
</dbReference>
<evidence type="ECO:0000313" key="7">
    <source>
        <dbReference type="Proteomes" id="UP000322244"/>
    </source>
</evidence>
<dbReference type="InterPro" id="IPR001647">
    <property type="entry name" value="HTH_TetR"/>
</dbReference>
<sequence>MSKPPNTSRSLSEREIVEAALRVVQKDGLANLSMRRLSRELGMSPMAPYYYVADKKELLDLVVSAALAGIRPPTRDSGTWQHRLRIVIDQIEERLRKHPGLGDVLLEQMMRKQLRLIADVMEILVDAGFTDRNVLAGYATIHIYLFGRSKVARDNSQASPDQVLPPTIERVRPHLTELDSEYFYDFGIETLIAGLEVQLVHQQRPQ</sequence>
<dbReference type="InterPro" id="IPR050109">
    <property type="entry name" value="HTH-type_TetR-like_transc_reg"/>
</dbReference>
<dbReference type="InterPro" id="IPR036271">
    <property type="entry name" value="Tet_transcr_reg_TetR-rel_C_sf"/>
</dbReference>
<dbReference type="SUPFAM" id="SSF46689">
    <property type="entry name" value="Homeodomain-like"/>
    <property type="match status" value="1"/>
</dbReference>
<reference evidence="6 7" key="1">
    <citation type="submission" date="2019-07" db="EMBL/GenBank/DDBJ databases">
        <title>Rhodococcus cavernicolus sp. nov., isolated from a cave.</title>
        <authorList>
            <person name="Lee S.D."/>
        </authorList>
    </citation>
    <scope>NUCLEOTIDE SEQUENCE [LARGE SCALE GENOMIC DNA]</scope>
    <source>
        <strain evidence="6 7">C1-24</strain>
    </source>
</reference>
<dbReference type="GO" id="GO:0003700">
    <property type="term" value="F:DNA-binding transcription factor activity"/>
    <property type="evidence" value="ECO:0007669"/>
    <property type="project" value="TreeGrafter"/>
</dbReference>
<dbReference type="Pfam" id="PF00440">
    <property type="entry name" value="TetR_N"/>
    <property type="match status" value="1"/>
</dbReference>
<evidence type="ECO:0000256" key="2">
    <source>
        <dbReference type="ARBA" id="ARBA00023125"/>
    </source>
</evidence>
<organism evidence="6 7">
    <name type="scientific">Antrihabitans cavernicola</name>
    <dbReference type="NCBI Taxonomy" id="2495913"/>
    <lineage>
        <taxon>Bacteria</taxon>
        <taxon>Bacillati</taxon>
        <taxon>Actinomycetota</taxon>
        <taxon>Actinomycetes</taxon>
        <taxon>Mycobacteriales</taxon>
        <taxon>Nocardiaceae</taxon>
        <taxon>Antrihabitans</taxon>
    </lineage>
</organism>
<dbReference type="NCBIfam" id="NF038211">
    <property type="entry name" value="MFT_alt_reg"/>
    <property type="match status" value="1"/>
</dbReference>
<evidence type="ECO:0000259" key="5">
    <source>
        <dbReference type="PROSITE" id="PS50977"/>
    </source>
</evidence>
<dbReference type="EMBL" id="VLNY01000020">
    <property type="protein sequence ID" value="KAA0017956.1"/>
    <property type="molecule type" value="Genomic_DNA"/>
</dbReference>
<dbReference type="Pfam" id="PF02909">
    <property type="entry name" value="TetR_C_1"/>
    <property type="match status" value="1"/>
</dbReference>
<keyword evidence="1" id="KW-0805">Transcription regulation</keyword>
<accession>A0A5A7S6C9</accession>
<dbReference type="Gene3D" id="1.10.357.10">
    <property type="entry name" value="Tetracycline Repressor, domain 2"/>
    <property type="match status" value="1"/>
</dbReference>
<proteinExistence type="predicted"/>
<dbReference type="GO" id="GO:0045892">
    <property type="term" value="P:negative regulation of DNA-templated transcription"/>
    <property type="evidence" value="ECO:0007669"/>
    <property type="project" value="InterPro"/>
</dbReference>
<feature type="domain" description="HTH tetR-type" evidence="5">
    <location>
        <begin position="10"/>
        <end position="70"/>
    </location>
</feature>
<keyword evidence="3" id="KW-0804">Transcription</keyword>
<dbReference type="PANTHER" id="PTHR30055">
    <property type="entry name" value="HTH-TYPE TRANSCRIPTIONAL REGULATOR RUTR"/>
    <property type="match status" value="1"/>
</dbReference>